<feature type="transmembrane region" description="Helical" evidence="2">
    <location>
        <begin position="215"/>
        <end position="238"/>
    </location>
</feature>
<feature type="domain" description="YncI copper-binding" evidence="4">
    <location>
        <begin position="31"/>
        <end position="178"/>
    </location>
</feature>
<accession>A0A1T4WVM2</accession>
<sequence>MKKSTSLTLASTGLGLGVLLAVAVPLSASAHVSVTPAATAAGSYTVLTFAVPHGCDGSATTSITIDVPETIPSVTPTINPNWDVSKVMAPLATPTTNAKGVATAERVGQVVYTAKTPLADGYRDTFALSLQLPTDAAGTTLKFPVLQTCETGSTNWNEVPAAGADEDSVEHPAPSITVTDAVATEADGDPMPAGSMASDATGSAPSAASGSSDDVLARVLGIGGLVVGAVGVVIAVVATRRSQAA</sequence>
<dbReference type="RefSeq" id="WP_139368539.1">
    <property type="nucleotide sequence ID" value="NZ_FUYG01000001.1"/>
</dbReference>
<evidence type="ECO:0000313" key="5">
    <source>
        <dbReference type="EMBL" id="SKA80908.1"/>
    </source>
</evidence>
<feature type="region of interest" description="Disordered" evidence="1">
    <location>
        <begin position="185"/>
        <end position="209"/>
    </location>
</feature>
<dbReference type="Pfam" id="PF07987">
    <property type="entry name" value="DUF1775"/>
    <property type="match status" value="1"/>
</dbReference>
<organism evidence="5 6">
    <name type="scientific">Agreia bicolorata</name>
    <dbReference type="NCBI Taxonomy" id="110935"/>
    <lineage>
        <taxon>Bacteria</taxon>
        <taxon>Bacillati</taxon>
        <taxon>Actinomycetota</taxon>
        <taxon>Actinomycetes</taxon>
        <taxon>Micrococcales</taxon>
        <taxon>Microbacteriaceae</taxon>
        <taxon>Agreia</taxon>
    </lineage>
</organism>
<dbReference type="InterPro" id="IPR012533">
    <property type="entry name" value="YcnI-copper_dom"/>
</dbReference>
<evidence type="ECO:0000256" key="3">
    <source>
        <dbReference type="SAM" id="SignalP"/>
    </source>
</evidence>
<dbReference type="CDD" id="cd08545">
    <property type="entry name" value="YcnI_like"/>
    <property type="match status" value="1"/>
</dbReference>
<evidence type="ECO:0000313" key="6">
    <source>
        <dbReference type="Proteomes" id="UP000189735"/>
    </source>
</evidence>
<keyword evidence="2" id="KW-0812">Transmembrane</keyword>
<feature type="chain" id="PRO_5012843426" evidence="3">
    <location>
        <begin position="31"/>
        <end position="245"/>
    </location>
</feature>
<keyword evidence="2" id="KW-0472">Membrane</keyword>
<feature type="compositionally biased region" description="Low complexity" evidence="1">
    <location>
        <begin position="197"/>
        <end position="209"/>
    </location>
</feature>
<evidence type="ECO:0000256" key="1">
    <source>
        <dbReference type="SAM" id="MobiDB-lite"/>
    </source>
</evidence>
<dbReference type="Proteomes" id="UP000189735">
    <property type="component" value="Unassembled WGS sequence"/>
</dbReference>
<keyword evidence="2" id="KW-1133">Transmembrane helix</keyword>
<evidence type="ECO:0000259" key="4">
    <source>
        <dbReference type="Pfam" id="PF07987"/>
    </source>
</evidence>
<name>A0A1T4WVM2_9MICO</name>
<dbReference type="Gene3D" id="2.60.40.2230">
    <property type="entry name" value="Uncharacterised protein YcnI-like PF07987, DUF1775"/>
    <property type="match status" value="1"/>
</dbReference>
<feature type="signal peptide" evidence="3">
    <location>
        <begin position="1"/>
        <end position="30"/>
    </location>
</feature>
<protein>
    <submittedName>
        <fullName evidence="5">Uncharacterized protein YcnI</fullName>
    </submittedName>
</protein>
<dbReference type="EMBL" id="FUYG01000001">
    <property type="protein sequence ID" value="SKA80908.1"/>
    <property type="molecule type" value="Genomic_DNA"/>
</dbReference>
<dbReference type="AlphaFoldDB" id="A0A1T4WVM2"/>
<dbReference type="InterPro" id="IPR038507">
    <property type="entry name" value="YcnI-like_sf"/>
</dbReference>
<proteinExistence type="predicted"/>
<evidence type="ECO:0000256" key="2">
    <source>
        <dbReference type="SAM" id="Phobius"/>
    </source>
</evidence>
<gene>
    <name evidence="5" type="ORF">SAMN06295879_0259</name>
</gene>
<reference evidence="6" key="1">
    <citation type="submission" date="2017-02" db="EMBL/GenBank/DDBJ databases">
        <authorList>
            <person name="Varghese N."/>
            <person name="Submissions S."/>
        </authorList>
    </citation>
    <scope>NUCLEOTIDE SEQUENCE [LARGE SCALE GENOMIC DNA]</scope>
    <source>
        <strain evidence="6">VKM Ac-2052</strain>
    </source>
</reference>
<keyword evidence="3" id="KW-0732">Signal</keyword>